<accession>G6EK40</accession>
<proteinExistence type="predicted"/>
<evidence type="ECO:0000313" key="2">
    <source>
        <dbReference type="Proteomes" id="UP000004030"/>
    </source>
</evidence>
<protein>
    <submittedName>
        <fullName evidence="1">Uncharacterized protein</fullName>
    </submittedName>
</protein>
<dbReference type="AlphaFoldDB" id="G6EK40"/>
<gene>
    <name evidence="1" type="ORF">NSU_4711</name>
</gene>
<name>G6EK40_9SPHN</name>
<sequence>MLPDILRVLIIDLFYARNATVHEVIESLKALRLIRAKSKTLGRETKEGFGNVECIAS</sequence>
<organism evidence="1 2">
    <name type="scientific">Novosphingobium pentaromativorans US6-1</name>
    <dbReference type="NCBI Taxonomy" id="1088721"/>
    <lineage>
        <taxon>Bacteria</taxon>
        <taxon>Pseudomonadati</taxon>
        <taxon>Pseudomonadota</taxon>
        <taxon>Alphaproteobacteria</taxon>
        <taxon>Sphingomonadales</taxon>
        <taxon>Sphingomonadaceae</taxon>
        <taxon>Novosphingobium</taxon>
    </lineage>
</organism>
<comment type="caution">
    <text evidence="1">The sequence shown here is derived from an EMBL/GenBank/DDBJ whole genome shotgun (WGS) entry which is preliminary data.</text>
</comment>
<evidence type="ECO:0000313" key="1">
    <source>
        <dbReference type="EMBL" id="EHJ58317.1"/>
    </source>
</evidence>
<dbReference type="EMBL" id="AGFM01000087">
    <property type="protein sequence ID" value="EHJ58317.1"/>
    <property type="molecule type" value="Genomic_DNA"/>
</dbReference>
<reference evidence="1 2" key="1">
    <citation type="journal article" date="2012" name="J. Bacteriol.">
        <title>Genome sequence of benzo(a)pyrene-degrading bacterium Novosphingobium pentaromativorans US6-1.</title>
        <authorList>
            <person name="Luo Y.R."/>
            <person name="Kang S.G."/>
            <person name="Kim S.J."/>
            <person name="Kim M.R."/>
            <person name="Li N."/>
            <person name="Lee J.H."/>
            <person name="Kwon K.K."/>
        </authorList>
    </citation>
    <scope>NUCLEOTIDE SEQUENCE [LARGE SCALE GENOMIC DNA]</scope>
    <source>
        <strain evidence="1 2">US6-1</strain>
    </source>
</reference>
<dbReference type="Proteomes" id="UP000004030">
    <property type="component" value="Unassembled WGS sequence"/>
</dbReference>
<keyword evidence="2" id="KW-1185">Reference proteome</keyword>